<feature type="compositionally biased region" description="Basic residues" evidence="1">
    <location>
        <begin position="138"/>
        <end position="148"/>
    </location>
</feature>
<keyword evidence="3" id="KW-1185">Reference proteome</keyword>
<evidence type="ECO:0000313" key="2">
    <source>
        <dbReference type="EMBL" id="PIK50883.1"/>
    </source>
</evidence>
<gene>
    <name evidence="2" type="ORF">BSL78_12227</name>
</gene>
<feature type="compositionally biased region" description="Basic and acidic residues" evidence="1">
    <location>
        <begin position="100"/>
        <end position="123"/>
    </location>
</feature>
<feature type="region of interest" description="Disordered" evidence="1">
    <location>
        <begin position="72"/>
        <end position="178"/>
    </location>
</feature>
<dbReference type="AlphaFoldDB" id="A0A2G8KS93"/>
<proteinExistence type="predicted"/>
<dbReference type="Proteomes" id="UP000230750">
    <property type="component" value="Unassembled WGS sequence"/>
</dbReference>
<reference evidence="2 3" key="1">
    <citation type="journal article" date="2017" name="PLoS Biol.">
        <title>The sea cucumber genome provides insights into morphological evolution and visceral regeneration.</title>
        <authorList>
            <person name="Zhang X."/>
            <person name="Sun L."/>
            <person name="Yuan J."/>
            <person name="Sun Y."/>
            <person name="Gao Y."/>
            <person name="Zhang L."/>
            <person name="Li S."/>
            <person name="Dai H."/>
            <person name="Hamel J.F."/>
            <person name="Liu C."/>
            <person name="Yu Y."/>
            <person name="Liu S."/>
            <person name="Lin W."/>
            <person name="Guo K."/>
            <person name="Jin S."/>
            <person name="Xu P."/>
            <person name="Storey K.B."/>
            <person name="Huan P."/>
            <person name="Zhang T."/>
            <person name="Zhou Y."/>
            <person name="Zhang J."/>
            <person name="Lin C."/>
            <person name="Li X."/>
            <person name="Xing L."/>
            <person name="Huo D."/>
            <person name="Sun M."/>
            <person name="Wang L."/>
            <person name="Mercier A."/>
            <person name="Li F."/>
            <person name="Yang H."/>
            <person name="Xiang J."/>
        </authorList>
    </citation>
    <scope>NUCLEOTIDE SEQUENCE [LARGE SCALE GENOMIC DNA]</scope>
    <source>
        <strain evidence="2">Shaxun</strain>
        <tissue evidence="2">Muscle</tissue>
    </source>
</reference>
<protein>
    <submittedName>
        <fullName evidence="2">Uncharacterized protein</fullName>
    </submittedName>
</protein>
<sequence>MSRSQLKCVNYSMFRPGRTWDEHDLCPKCHTFTRRDPCLVCIQFTPSQWLAIDTWLTGQRNRLQDKLDLVPNPSGSLVEGELEQLGEEEEGVVEESGQQRAEEEIEKEREREKERWREKESARSRRHRSDFGQGKGKAPAKNKLHTKKSGTVSLERESQALSQRCTPTERQVPQALEI</sequence>
<dbReference type="EMBL" id="MRZV01000400">
    <property type="protein sequence ID" value="PIK50883.1"/>
    <property type="molecule type" value="Genomic_DNA"/>
</dbReference>
<name>A0A2G8KS93_STIJA</name>
<feature type="compositionally biased region" description="Acidic residues" evidence="1">
    <location>
        <begin position="80"/>
        <end position="93"/>
    </location>
</feature>
<evidence type="ECO:0000256" key="1">
    <source>
        <dbReference type="SAM" id="MobiDB-lite"/>
    </source>
</evidence>
<evidence type="ECO:0000313" key="3">
    <source>
        <dbReference type="Proteomes" id="UP000230750"/>
    </source>
</evidence>
<accession>A0A2G8KS93</accession>
<feature type="compositionally biased region" description="Polar residues" evidence="1">
    <location>
        <begin position="159"/>
        <end position="171"/>
    </location>
</feature>
<comment type="caution">
    <text evidence="2">The sequence shown here is derived from an EMBL/GenBank/DDBJ whole genome shotgun (WGS) entry which is preliminary data.</text>
</comment>
<organism evidence="2 3">
    <name type="scientific">Stichopus japonicus</name>
    <name type="common">Sea cucumber</name>
    <dbReference type="NCBI Taxonomy" id="307972"/>
    <lineage>
        <taxon>Eukaryota</taxon>
        <taxon>Metazoa</taxon>
        <taxon>Echinodermata</taxon>
        <taxon>Eleutherozoa</taxon>
        <taxon>Echinozoa</taxon>
        <taxon>Holothuroidea</taxon>
        <taxon>Aspidochirotacea</taxon>
        <taxon>Aspidochirotida</taxon>
        <taxon>Stichopodidae</taxon>
        <taxon>Apostichopus</taxon>
    </lineage>
</organism>